<gene>
    <name evidence="3" type="ORF">GCM10011611_27480</name>
</gene>
<keyword evidence="1" id="KW-0175">Coiled coil</keyword>
<feature type="compositionally biased region" description="Pro residues" evidence="2">
    <location>
        <begin position="144"/>
        <end position="153"/>
    </location>
</feature>
<dbReference type="EMBL" id="BMJQ01000006">
    <property type="protein sequence ID" value="GGF19983.1"/>
    <property type="molecule type" value="Genomic_DNA"/>
</dbReference>
<protein>
    <submittedName>
        <fullName evidence="3">Uncharacterized protein</fullName>
    </submittedName>
</protein>
<comment type="caution">
    <text evidence="3">The sequence shown here is derived from an EMBL/GenBank/DDBJ whole genome shotgun (WGS) entry which is preliminary data.</text>
</comment>
<dbReference type="AlphaFoldDB" id="A0A8J2YTR8"/>
<feature type="compositionally biased region" description="Low complexity" evidence="2">
    <location>
        <begin position="154"/>
        <end position="168"/>
    </location>
</feature>
<feature type="coiled-coil region" evidence="1">
    <location>
        <begin position="57"/>
        <end position="91"/>
    </location>
</feature>
<keyword evidence="4" id="KW-1185">Reference proteome</keyword>
<proteinExistence type="predicted"/>
<accession>A0A8J2YTR8</accession>
<reference evidence="3" key="1">
    <citation type="journal article" date="2014" name="Int. J. Syst. Evol. Microbiol.">
        <title>Complete genome sequence of Corynebacterium casei LMG S-19264T (=DSM 44701T), isolated from a smear-ripened cheese.</title>
        <authorList>
            <consortium name="US DOE Joint Genome Institute (JGI-PGF)"/>
            <person name="Walter F."/>
            <person name="Albersmeier A."/>
            <person name="Kalinowski J."/>
            <person name="Ruckert C."/>
        </authorList>
    </citation>
    <scope>NUCLEOTIDE SEQUENCE</scope>
    <source>
        <strain evidence="3">CGMCC 1.15725</strain>
    </source>
</reference>
<reference evidence="3" key="2">
    <citation type="submission" date="2020-09" db="EMBL/GenBank/DDBJ databases">
        <authorList>
            <person name="Sun Q."/>
            <person name="Zhou Y."/>
        </authorList>
    </citation>
    <scope>NUCLEOTIDE SEQUENCE</scope>
    <source>
        <strain evidence="3">CGMCC 1.15725</strain>
    </source>
</reference>
<evidence type="ECO:0000256" key="2">
    <source>
        <dbReference type="SAM" id="MobiDB-lite"/>
    </source>
</evidence>
<evidence type="ECO:0000256" key="1">
    <source>
        <dbReference type="SAM" id="Coils"/>
    </source>
</evidence>
<evidence type="ECO:0000313" key="3">
    <source>
        <dbReference type="EMBL" id="GGF19983.1"/>
    </source>
</evidence>
<dbReference type="Proteomes" id="UP000646365">
    <property type="component" value="Unassembled WGS sequence"/>
</dbReference>
<name>A0A8J2YTR8_9PROT</name>
<organism evidence="3 4">
    <name type="scientific">Aliidongia dinghuensis</name>
    <dbReference type="NCBI Taxonomy" id="1867774"/>
    <lineage>
        <taxon>Bacteria</taxon>
        <taxon>Pseudomonadati</taxon>
        <taxon>Pseudomonadota</taxon>
        <taxon>Alphaproteobacteria</taxon>
        <taxon>Rhodospirillales</taxon>
        <taxon>Dongiaceae</taxon>
        <taxon>Aliidongia</taxon>
    </lineage>
</organism>
<sequence length="453" mass="47382">MRISIFPSDFRLRSDRRAGRQGATAALLLGPCALAAWAPAARADDATPANGKKQPTIEELQKRLDERDAVIQELLLRVMKLERAQAQAQAQAQVQAQATGRVAGAASAPPPSRAASAPAAVAPIPPRPAEAAAAAQTAVEAQASPPPAAPAAPPTTASSPPSSPPSSSGTFEVDPEAAEHALERALVQTGALLLPTGVYQIVPTVTYTRREQTVPGPLVLTTDGRALTSDIFTQQDQLETSLLFRAGLPWDAQVDINLPYDYLTTSNTTRALGVGLKEQSATSWLLGQPSITLDKFLVREGSWRPNLVASVGWLSNIGRQSNSTAIGGGFNQVAVTLNASKRQDPLVFTGSFRYAHSFPESSIAPGDTYTAATSVLFAVSPETSLSVGPQLEFLGKTEASGVRVPGSEAAVSLFQAGLFTNLAPGMALDMTAGIGAGSRAPRYVFQVALPIQF</sequence>
<dbReference type="RefSeq" id="WP_189046599.1">
    <property type="nucleotide sequence ID" value="NZ_BMJQ01000006.1"/>
</dbReference>
<feature type="compositionally biased region" description="Low complexity" evidence="2">
    <location>
        <begin position="129"/>
        <end position="143"/>
    </location>
</feature>
<feature type="region of interest" description="Disordered" evidence="2">
    <location>
        <begin position="127"/>
        <end position="175"/>
    </location>
</feature>
<evidence type="ECO:0000313" key="4">
    <source>
        <dbReference type="Proteomes" id="UP000646365"/>
    </source>
</evidence>